<reference evidence="2 3" key="1">
    <citation type="journal article" date="2018" name="Genome Biol. Evol.">
        <title>Multiple Roots of Fruiting Body Formation in Amoebozoa.</title>
        <authorList>
            <person name="Hillmann F."/>
            <person name="Forbes G."/>
            <person name="Novohradska S."/>
            <person name="Ferling I."/>
            <person name="Riege K."/>
            <person name="Groth M."/>
            <person name="Westermann M."/>
            <person name="Marz M."/>
            <person name="Spaller T."/>
            <person name="Winckler T."/>
            <person name="Schaap P."/>
            <person name="Glockner G."/>
        </authorList>
    </citation>
    <scope>NUCLEOTIDE SEQUENCE [LARGE SCALE GENOMIC DNA]</scope>
    <source>
        <strain evidence="2 3">Jena</strain>
    </source>
</reference>
<organism evidence="2 3">
    <name type="scientific">Planoprotostelium fungivorum</name>
    <dbReference type="NCBI Taxonomy" id="1890364"/>
    <lineage>
        <taxon>Eukaryota</taxon>
        <taxon>Amoebozoa</taxon>
        <taxon>Evosea</taxon>
        <taxon>Variosea</taxon>
        <taxon>Cavosteliida</taxon>
        <taxon>Cavosteliaceae</taxon>
        <taxon>Planoprotostelium</taxon>
    </lineage>
</organism>
<feature type="chain" id="PRO_5015183000" evidence="1">
    <location>
        <begin position="21"/>
        <end position="529"/>
    </location>
</feature>
<sequence length="529" mass="61968">MVLHPATICGLSFLPTPALCVPCFTSTTFRDLSFRLLQNRFPDHPHWLRHRKQLPVDNKEVVNWWLSHIREPTREEIVEAARTDQLDVILLLGWNEEHLSSHHKCLTYSVQNQPLWTADLIVTRALASGSRRIISSCYERGYLREENLARLPTNTLFEWLTLEGNLELIRWIVGEVEVDGLPPLPWPDEAIDQVRRGYVLAREGHRDVITWLKRRGKIDADVGTEMLEGEDGHDRVAGESQGREEKLTFNQEENDIPHNFEGVSLDSSFVGSWDVFQWALKCIPKRDLRDTYVFALYLGCTEVMRYCYENKVGLPETKIIRYIELYPAHRQTLQLAIDHGYITEETIPRLMSQSYDQFSWDSCSEAAKRDRLDVLRWAVEEGYPFTQNDRTLHDAIIHGSPDTIEWLIEVYGIKEVNHDDPTIEEKRGLLSSLRNLFKKSPSYERDDRVPSASTEVERIYEKLVANVEWSESRYHKVSSGMYSVLALEWMLQKKWKKSEGEVQRWFAREWTTKWWQHLWKYGTEDESTS</sequence>
<evidence type="ECO:0000313" key="2">
    <source>
        <dbReference type="EMBL" id="PRP82110.1"/>
    </source>
</evidence>
<feature type="signal peptide" evidence="1">
    <location>
        <begin position="1"/>
        <end position="20"/>
    </location>
</feature>
<keyword evidence="1" id="KW-0732">Signal</keyword>
<evidence type="ECO:0000313" key="3">
    <source>
        <dbReference type="Proteomes" id="UP000241769"/>
    </source>
</evidence>
<dbReference type="InParanoid" id="A0A2P6NDT8"/>
<name>A0A2P6NDT8_9EUKA</name>
<protein>
    <submittedName>
        <fullName evidence="2">Uncharacterized protein</fullName>
    </submittedName>
</protein>
<dbReference type="SUPFAM" id="SSF140860">
    <property type="entry name" value="Pseudo ankyrin repeat-like"/>
    <property type="match status" value="1"/>
</dbReference>
<keyword evidence="3" id="KW-1185">Reference proteome</keyword>
<gene>
    <name evidence="2" type="ORF">PROFUN_10318</name>
</gene>
<dbReference type="AlphaFoldDB" id="A0A2P6NDT8"/>
<proteinExistence type="predicted"/>
<evidence type="ECO:0000256" key="1">
    <source>
        <dbReference type="SAM" id="SignalP"/>
    </source>
</evidence>
<comment type="caution">
    <text evidence="2">The sequence shown here is derived from an EMBL/GenBank/DDBJ whole genome shotgun (WGS) entry which is preliminary data.</text>
</comment>
<accession>A0A2P6NDT8</accession>
<dbReference type="Proteomes" id="UP000241769">
    <property type="component" value="Unassembled WGS sequence"/>
</dbReference>
<dbReference type="EMBL" id="MDYQ01000110">
    <property type="protein sequence ID" value="PRP82110.1"/>
    <property type="molecule type" value="Genomic_DNA"/>
</dbReference>